<evidence type="ECO:0000313" key="2">
    <source>
        <dbReference type="EMBL" id="KAF1949199.1"/>
    </source>
</evidence>
<name>A0A6A5TBT1_9PLEO</name>
<dbReference type="Pfam" id="PF06985">
    <property type="entry name" value="HET"/>
    <property type="match status" value="1"/>
</dbReference>
<keyword evidence="3" id="KW-1185">Reference proteome</keyword>
<evidence type="ECO:0000313" key="3">
    <source>
        <dbReference type="Proteomes" id="UP000800035"/>
    </source>
</evidence>
<dbReference type="EMBL" id="ML977040">
    <property type="protein sequence ID" value="KAF1949199.1"/>
    <property type="molecule type" value="Genomic_DNA"/>
</dbReference>
<evidence type="ECO:0000259" key="1">
    <source>
        <dbReference type="Pfam" id="PF06985"/>
    </source>
</evidence>
<accession>A0A6A5TBT1</accession>
<dbReference type="PANTHER" id="PTHR33112">
    <property type="entry name" value="DOMAIN PROTEIN, PUTATIVE-RELATED"/>
    <property type="match status" value="1"/>
</dbReference>
<dbReference type="Proteomes" id="UP000800035">
    <property type="component" value="Unassembled WGS sequence"/>
</dbReference>
<protein>
    <submittedName>
        <fullName evidence="2">HET-domain-containing protein</fullName>
    </submittedName>
</protein>
<dbReference type="InterPro" id="IPR010730">
    <property type="entry name" value="HET"/>
</dbReference>
<dbReference type="OrthoDB" id="5428863at2759"/>
<reference evidence="2" key="1">
    <citation type="journal article" date="2020" name="Stud. Mycol.">
        <title>101 Dothideomycetes genomes: a test case for predicting lifestyles and emergence of pathogens.</title>
        <authorList>
            <person name="Haridas S."/>
            <person name="Albert R."/>
            <person name="Binder M."/>
            <person name="Bloem J."/>
            <person name="Labutti K."/>
            <person name="Salamov A."/>
            <person name="Andreopoulos B."/>
            <person name="Baker S."/>
            <person name="Barry K."/>
            <person name="Bills G."/>
            <person name="Bluhm B."/>
            <person name="Cannon C."/>
            <person name="Castanera R."/>
            <person name="Culley D."/>
            <person name="Daum C."/>
            <person name="Ezra D."/>
            <person name="Gonzalez J."/>
            <person name="Henrissat B."/>
            <person name="Kuo A."/>
            <person name="Liang C."/>
            <person name="Lipzen A."/>
            <person name="Lutzoni F."/>
            <person name="Magnuson J."/>
            <person name="Mondo S."/>
            <person name="Nolan M."/>
            <person name="Ohm R."/>
            <person name="Pangilinan J."/>
            <person name="Park H.-J."/>
            <person name="Ramirez L."/>
            <person name="Alfaro M."/>
            <person name="Sun H."/>
            <person name="Tritt A."/>
            <person name="Yoshinaga Y."/>
            <person name="Zwiers L.-H."/>
            <person name="Turgeon B."/>
            <person name="Goodwin S."/>
            <person name="Spatafora J."/>
            <person name="Crous P."/>
            <person name="Grigoriev I."/>
        </authorList>
    </citation>
    <scope>NUCLEOTIDE SEQUENCE</scope>
    <source>
        <strain evidence="2">CBS 675.92</strain>
    </source>
</reference>
<feature type="domain" description="Heterokaryon incompatibility" evidence="1">
    <location>
        <begin position="99"/>
        <end position="235"/>
    </location>
</feature>
<dbReference type="PANTHER" id="PTHR33112:SF1">
    <property type="entry name" value="HETEROKARYON INCOMPATIBILITY DOMAIN-CONTAINING PROTEIN"/>
    <property type="match status" value="1"/>
</dbReference>
<dbReference type="AlphaFoldDB" id="A0A6A5TBT1"/>
<proteinExistence type="predicted"/>
<organism evidence="2 3">
    <name type="scientific">Byssothecium circinans</name>
    <dbReference type="NCBI Taxonomy" id="147558"/>
    <lineage>
        <taxon>Eukaryota</taxon>
        <taxon>Fungi</taxon>
        <taxon>Dikarya</taxon>
        <taxon>Ascomycota</taxon>
        <taxon>Pezizomycotina</taxon>
        <taxon>Dothideomycetes</taxon>
        <taxon>Pleosporomycetidae</taxon>
        <taxon>Pleosporales</taxon>
        <taxon>Massarineae</taxon>
        <taxon>Massarinaceae</taxon>
        <taxon>Byssothecium</taxon>
    </lineage>
</organism>
<gene>
    <name evidence="2" type="ORF">CC80DRAFT_429707</name>
</gene>
<sequence length="362" mass="42190">MLWTKYRCGNLTLRRGKFTPSSKEGYRDSVTFLPEHEDSDIQIFDAESPDYGRVNRWLSFCRENHTGVCGKLPERKISGLRVIDCKTRTMAALPLNCPYITLSYVWGSEREAEQHLRFDAPQLPSQLPKTIEDAMEICLRIDVPFLWVDRYCINQADAAEKQHLISNMDIIYRNAEVTIIAAAGKDPSEGLPGVRGTPRSLPKTIKIGPDTFVELRKNWTGRECEWNSRGWTYQEGLFSRRRLVFMESQIAFQCMQHFFFESLKDGISPGHYQRTRDFVGEALFPLRTQMHTRRSVVDALHKDLTQYYTRKFTFSGDILNGFQGISNYYREMEVLSENKFKHFWGITYPLCIWFDTFIFLCG</sequence>